<sequence>WWRAPWTSWLLPQPRLPRQVPGQPRVCCGGPITAPSGEIHSPSYPGSYPNNVDCSWVISVDPNHRVLLNFSDLDIDDFLEIREGNSTGLLVGRFCGDSLPSNYTSVVGHVLWVKFVSDGAVSGAGFRATFSHCKTWLTASMTTSK</sequence>
<keyword evidence="1" id="KW-0677">Repeat</keyword>
<evidence type="ECO:0000256" key="3">
    <source>
        <dbReference type="PROSITE-ProRule" id="PRU00059"/>
    </source>
</evidence>
<organism evidence="5 6">
    <name type="scientific">Periophthalmus magnuspinnatus</name>
    <dbReference type="NCBI Taxonomy" id="409849"/>
    <lineage>
        <taxon>Eukaryota</taxon>
        <taxon>Metazoa</taxon>
        <taxon>Chordata</taxon>
        <taxon>Craniata</taxon>
        <taxon>Vertebrata</taxon>
        <taxon>Euteleostomi</taxon>
        <taxon>Actinopterygii</taxon>
        <taxon>Neopterygii</taxon>
        <taxon>Teleostei</taxon>
        <taxon>Neoteleostei</taxon>
        <taxon>Acanthomorphata</taxon>
        <taxon>Gobiaria</taxon>
        <taxon>Gobiiformes</taxon>
        <taxon>Gobioidei</taxon>
        <taxon>Gobiidae</taxon>
        <taxon>Oxudercinae</taxon>
        <taxon>Periophthalmus</taxon>
    </lineage>
</organism>
<proteinExistence type="predicted"/>
<dbReference type="CDD" id="cd00041">
    <property type="entry name" value="CUB"/>
    <property type="match status" value="1"/>
</dbReference>
<dbReference type="InterPro" id="IPR035914">
    <property type="entry name" value="Sperma_CUB_dom_sf"/>
</dbReference>
<dbReference type="InterPro" id="IPR000859">
    <property type="entry name" value="CUB_dom"/>
</dbReference>
<reference evidence="5" key="1">
    <citation type="submission" date="2025-08" db="UniProtKB">
        <authorList>
            <consortium name="Ensembl"/>
        </authorList>
    </citation>
    <scope>IDENTIFICATION</scope>
</reference>
<keyword evidence="2" id="KW-1015">Disulfide bond</keyword>
<evidence type="ECO:0000313" key="5">
    <source>
        <dbReference type="Ensembl" id="ENSPMGP00000023039.1"/>
    </source>
</evidence>
<name>A0A3B4B326_9GOBI</name>
<dbReference type="PROSITE" id="PS01180">
    <property type="entry name" value="CUB"/>
    <property type="match status" value="1"/>
</dbReference>
<dbReference type="AlphaFoldDB" id="A0A3B4B326"/>
<evidence type="ECO:0000256" key="2">
    <source>
        <dbReference type="ARBA" id="ARBA00023157"/>
    </source>
</evidence>
<feature type="domain" description="CUB" evidence="4">
    <location>
        <begin position="28"/>
        <end position="133"/>
    </location>
</feature>
<dbReference type="Gene3D" id="2.60.120.290">
    <property type="entry name" value="Spermadhesin, CUB domain"/>
    <property type="match status" value="1"/>
</dbReference>
<dbReference type="Proteomes" id="UP000261520">
    <property type="component" value="Unplaced"/>
</dbReference>
<accession>A0A3B4B326</accession>
<dbReference type="Pfam" id="PF00431">
    <property type="entry name" value="CUB"/>
    <property type="match status" value="1"/>
</dbReference>
<reference evidence="5" key="2">
    <citation type="submission" date="2025-09" db="UniProtKB">
        <authorList>
            <consortium name="Ensembl"/>
        </authorList>
    </citation>
    <scope>IDENTIFICATION</scope>
</reference>
<dbReference type="Ensembl" id="ENSPMGT00000024542.1">
    <property type="protein sequence ID" value="ENSPMGP00000023039.1"/>
    <property type="gene ID" value="ENSPMGG00000018641.1"/>
</dbReference>
<evidence type="ECO:0000259" key="4">
    <source>
        <dbReference type="PROSITE" id="PS01180"/>
    </source>
</evidence>
<comment type="caution">
    <text evidence="3">Lacks conserved residue(s) required for the propagation of feature annotation.</text>
</comment>
<dbReference type="SMART" id="SM00042">
    <property type="entry name" value="CUB"/>
    <property type="match status" value="1"/>
</dbReference>
<dbReference type="SUPFAM" id="SSF49854">
    <property type="entry name" value="Spermadhesin, CUB domain"/>
    <property type="match status" value="1"/>
</dbReference>
<dbReference type="PANTHER" id="PTHR24251">
    <property type="entry name" value="OVOCHYMASE-RELATED"/>
    <property type="match status" value="1"/>
</dbReference>
<protein>
    <recommendedName>
        <fullName evidence="4">CUB domain-containing protein</fullName>
    </recommendedName>
</protein>
<keyword evidence="6" id="KW-1185">Reference proteome</keyword>
<evidence type="ECO:0000313" key="6">
    <source>
        <dbReference type="Proteomes" id="UP000261520"/>
    </source>
</evidence>
<dbReference type="PANTHER" id="PTHR24251:SF30">
    <property type="entry name" value="MEMBRANE FRIZZLED-RELATED PROTEIN"/>
    <property type="match status" value="1"/>
</dbReference>
<evidence type="ECO:0000256" key="1">
    <source>
        <dbReference type="ARBA" id="ARBA00022737"/>
    </source>
</evidence>
<dbReference type="FunFam" id="2.60.120.290:FF:000005">
    <property type="entry name" value="Procollagen C-endopeptidase enhancer 1"/>
    <property type="match status" value="1"/>
</dbReference>